<organism evidence="6 7">
    <name type="scientific">Clupea harengus</name>
    <name type="common">Atlantic herring</name>
    <dbReference type="NCBI Taxonomy" id="7950"/>
    <lineage>
        <taxon>Eukaryota</taxon>
        <taxon>Metazoa</taxon>
        <taxon>Chordata</taxon>
        <taxon>Craniata</taxon>
        <taxon>Vertebrata</taxon>
        <taxon>Euteleostomi</taxon>
        <taxon>Actinopterygii</taxon>
        <taxon>Neopterygii</taxon>
        <taxon>Teleostei</taxon>
        <taxon>Clupei</taxon>
        <taxon>Clupeiformes</taxon>
        <taxon>Clupeoidei</taxon>
        <taxon>Clupeidae</taxon>
        <taxon>Clupea</taxon>
    </lineage>
</organism>
<dbReference type="InterPro" id="IPR026757">
    <property type="entry name" value="ENTR1"/>
</dbReference>
<dbReference type="GO" id="GO:0032465">
    <property type="term" value="P:regulation of cytokinesis"/>
    <property type="evidence" value="ECO:0007669"/>
    <property type="project" value="TreeGrafter"/>
</dbReference>
<evidence type="ECO:0000256" key="1">
    <source>
        <dbReference type="ARBA" id="ARBA00007791"/>
    </source>
</evidence>
<proteinExistence type="inferred from homology"/>
<dbReference type="PANTHER" id="PTHR31259">
    <property type="entry name" value="ENDOSOME-ASSOCIATED TRAFFICKING REGULATOR 1"/>
    <property type="match status" value="1"/>
</dbReference>
<dbReference type="GO" id="GO:0005769">
    <property type="term" value="C:early endosome"/>
    <property type="evidence" value="ECO:0007669"/>
    <property type="project" value="TreeGrafter"/>
</dbReference>
<dbReference type="RefSeq" id="XP_042566372.1">
    <property type="nucleotide sequence ID" value="XM_042710438.1"/>
</dbReference>
<dbReference type="Proteomes" id="UP000515152">
    <property type="component" value="Chromosome 18"/>
</dbReference>
<evidence type="ECO:0000256" key="5">
    <source>
        <dbReference type="SAM" id="MobiDB-lite"/>
    </source>
</evidence>
<dbReference type="GO" id="GO:0036064">
    <property type="term" value="C:ciliary basal body"/>
    <property type="evidence" value="ECO:0007669"/>
    <property type="project" value="TreeGrafter"/>
</dbReference>
<dbReference type="GO" id="GO:0005813">
    <property type="term" value="C:centrosome"/>
    <property type="evidence" value="ECO:0007669"/>
    <property type="project" value="TreeGrafter"/>
</dbReference>
<dbReference type="GeneID" id="105904336"/>
<dbReference type="GO" id="GO:0045724">
    <property type="term" value="P:positive regulation of cilium assembly"/>
    <property type="evidence" value="ECO:0007669"/>
    <property type="project" value="TreeGrafter"/>
</dbReference>
<feature type="coiled-coil region" evidence="4">
    <location>
        <begin position="169"/>
        <end position="270"/>
    </location>
</feature>
<reference evidence="7 8" key="1">
    <citation type="submission" date="2025-04" db="UniProtKB">
        <authorList>
            <consortium name="RefSeq"/>
        </authorList>
    </citation>
    <scope>IDENTIFICATION</scope>
</reference>
<dbReference type="GO" id="GO:1903566">
    <property type="term" value="P:positive regulation of protein localization to cilium"/>
    <property type="evidence" value="ECO:0007669"/>
    <property type="project" value="TreeGrafter"/>
</dbReference>
<dbReference type="GO" id="GO:0030496">
    <property type="term" value="C:midbody"/>
    <property type="evidence" value="ECO:0007669"/>
    <property type="project" value="TreeGrafter"/>
</dbReference>
<accession>A0A8M1KR64</accession>
<name>A0A8M1KR64_CLUHA</name>
<dbReference type="OrthoDB" id="6499155at2759"/>
<feature type="compositionally biased region" description="Basic and acidic residues" evidence="5">
    <location>
        <begin position="1"/>
        <end position="11"/>
    </location>
</feature>
<evidence type="ECO:0000256" key="2">
    <source>
        <dbReference type="ARBA" id="ARBA00016007"/>
    </source>
</evidence>
<dbReference type="GeneTree" id="ENSGT00390000000560"/>
<evidence type="ECO:0000313" key="8">
    <source>
        <dbReference type="RefSeq" id="XP_042566373.1"/>
    </source>
</evidence>
<keyword evidence="6" id="KW-1185">Reference proteome</keyword>
<comment type="similarity">
    <text evidence="1">Belongs to the ENTR1 family.</text>
</comment>
<gene>
    <name evidence="7 8" type="primary">entr1</name>
</gene>
<dbReference type="PANTHER" id="PTHR31259:SF3">
    <property type="entry name" value="ENDOSOME-ASSOCIATED-TRAFFICKING REGULATOR 1"/>
    <property type="match status" value="1"/>
</dbReference>
<evidence type="ECO:0000313" key="7">
    <source>
        <dbReference type="RefSeq" id="XP_042566372.1"/>
    </source>
</evidence>
<evidence type="ECO:0000256" key="3">
    <source>
        <dbReference type="ARBA" id="ARBA00023054"/>
    </source>
</evidence>
<evidence type="ECO:0000313" key="6">
    <source>
        <dbReference type="Proteomes" id="UP000515152"/>
    </source>
</evidence>
<protein>
    <recommendedName>
        <fullName evidence="2">Endosome-associated-trafficking regulator 1</fullName>
    </recommendedName>
</protein>
<dbReference type="AlphaFoldDB" id="A0A8M1KR64"/>
<feature type="region of interest" description="Disordered" evidence="5">
    <location>
        <begin position="1"/>
        <end position="26"/>
    </location>
</feature>
<evidence type="ECO:0000256" key="4">
    <source>
        <dbReference type="SAM" id="Coils"/>
    </source>
</evidence>
<dbReference type="GO" id="GO:0055037">
    <property type="term" value="C:recycling endosome"/>
    <property type="evidence" value="ECO:0007669"/>
    <property type="project" value="TreeGrafter"/>
</dbReference>
<dbReference type="CTD" id="10807"/>
<sequence length="321" mass="36718">MDFRRIEHVDSAAEPVDDLQENEDELNPFSYKEFIRSKEQHESSSESSEEKCHLTKKMTGISACLPELDYSLTAEGFDQEQQGHFFIDSISQAHTEINEPEEEWVGTYQPLAIEEAHTLGLCGMMDWNACSDRHPSTSSRNYDADKETLMTDAPHQTCKSNSEIGNRSQLKLREENAQLRKHVKELLKQSEIDDQRIRRLTEELQNKRVQDEREAKALETMVHSVEQNLQLMTKRATKAEGTVTKLKQEVHQLQDQLEGYRGKMAAMNAMKHNAQVASEYLSKATRDAETSIKQLLTGAETLCLVNQMLNSIDKITENIET</sequence>
<dbReference type="RefSeq" id="XP_042566373.1">
    <property type="nucleotide sequence ID" value="XM_042710439.1"/>
</dbReference>
<dbReference type="KEGG" id="char:105904336"/>
<keyword evidence="3 4" id="KW-0175">Coiled coil</keyword>
<feature type="compositionally biased region" description="Acidic residues" evidence="5">
    <location>
        <begin position="15"/>
        <end position="26"/>
    </location>
</feature>